<dbReference type="KEGG" id="nda:Ndas_3710"/>
<feature type="region of interest" description="Disordered" evidence="1">
    <location>
        <begin position="34"/>
        <end position="60"/>
    </location>
</feature>
<gene>
    <name evidence="2" type="ordered locus">Ndas_3710</name>
</gene>
<feature type="region of interest" description="Disordered" evidence="1">
    <location>
        <begin position="1"/>
        <end position="21"/>
    </location>
</feature>
<accession>D7B587</accession>
<dbReference type="EMBL" id="CP002040">
    <property type="protein sequence ID" value="ADH69108.1"/>
    <property type="molecule type" value="Genomic_DNA"/>
</dbReference>
<evidence type="ECO:0000313" key="3">
    <source>
        <dbReference type="Proteomes" id="UP000002219"/>
    </source>
</evidence>
<sequence length="60" mass="6716">MPQGLKGPQCMEGPQRQEDPKYLKEAEEYRKAAYVEGPERSKRPGMLGRHDSDAARAGGR</sequence>
<proteinExistence type="predicted"/>
<evidence type="ECO:0000256" key="1">
    <source>
        <dbReference type="SAM" id="MobiDB-lite"/>
    </source>
</evidence>
<dbReference type="STRING" id="446468.Ndas_3710"/>
<name>D7B587_NOCDD</name>
<protein>
    <submittedName>
        <fullName evidence="2">Uncharacterized protein</fullName>
    </submittedName>
</protein>
<dbReference type="Proteomes" id="UP000002219">
    <property type="component" value="Chromosome 1"/>
</dbReference>
<dbReference type="HOGENOM" id="CLU_2936974_0_0_11"/>
<reference evidence="2 3" key="1">
    <citation type="journal article" date="2010" name="Stand. Genomic Sci.">
        <title>Complete genome sequence of Nocardiopsis dassonvillei type strain (IMRU 509).</title>
        <authorList>
            <person name="Sun H."/>
            <person name="Lapidus A."/>
            <person name="Nolan M."/>
            <person name="Lucas S."/>
            <person name="Del Rio T.G."/>
            <person name="Tice H."/>
            <person name="Cheng J.F."/>
            <person name="Tapia R."/>
            <person name="Han C."/>
            <person name="Goodwin L."/>
            <person name="Pitluck S."/>
            <person name="Pagani I."/>
            <person name="Ivanova N."/>
            <person name="Mavromatis K."/>
            <person name="Mikhailova N."/>
            <person name="Pati A."/>
            <person name="Chen A."/>
            <person name="Palaniappan K."/>
            <person name="Land M."/>
            <person name="Hauser L."/>
            <person name="Chang Y.J."/>
            <person name="Jeffries C.D."/>
            <person name="Djao O.D."/>
            <person name="Rohde M."/>
            <person name="Sikorski J."/>
            <person name="Goker M."/>
            <person name="Woyke T."/>
            <person name="Bristow J."/>
            <person name="Eisen J.A."/>
            <person name="Markowitz V."/>
            <person name="Hugenholtz P."/>
            <person name="Kyrpides N.C."/>
            <person name="Klenk H.P."/>
        </authorList>
    </citation>
    <scope>NUCLEOTIDE SEQUENCE [LARGE SCALE GENOMIC DNA]</scope>
    <source>
        <strain evidence="3">ATCC 23218 / DSM 43111 / CIP 107115 / JCM 7437 / KCTC 9190 / NBRC 14626 / NCTC 10488 / NRRL B-5397 / IMRU 509</strain>
    </source>
</reference>
<keyword evidence="3" id="KW-1185">Reference proteome</keyword>
<dbReference type="AlphaFoldDB" id="D7B587"/>
<evidence type="ECO:0000313" key="2">
    <source>
        <dbReference type="EMBL" id="ADH69108.1"/>
    </source>
</evidence>
<feature type="compositionally biased region" description="Basic and acidic residues" evidence="1">
    <location>
        <begin position="34"/>
        <end position="54"/>
    </location>
</feature>
<organism evidence="2 3">
    <name type="scientific">Nocardiopsis dassonvillei (strain ATCC 23218 / DSM 43111 / CIP 107115 / JCM 7437 / KCTC 9190 / NBRC 14626 / NCTC 10488 / NRRL B-5397 / IMRU 509)</name>
    <name type="common">Actinomadura dassonvillei</name>
    <dbReference type="NCBI Taxonomy" id="446468"/>
    <lineage>
        <taxon>Bacteria</taxon>
        <taxon>Bacillati</taxon>
        <taxon>Actinomycetota</taxon>
        <taxon>Actinomycetes</taxon>
        <taxon>Streptosporangiales</taxon>
        <taxon>Nocardiopsidaceae</taxon>
        <taxon>Nocardiopsis</taxon>
    </lineage>
</organism>